<evidence type="ECO:0000256" key="4">
    <source>
        <dbReference type="ARBA" id="ARBA00022989"/>
    </source>
</evidence>
<dbReference type="PANTHER" id="PTHR19282">
    <property type="entry name" value="TETRASPANIN"/>
    <property type="match status" value="1"/>
</dbReference>
<feature type="compositionally biased region" description="Low complexity" evidence="8">
    <location>
        <begin position="180"/>
        <end position="190"/>
    </location>
</feature>
<dbReference type="GO" id="GO:0005886">
    <property type="term" value="C:plasma membrane"/>
    <property type="evidence" value="ECO:0007669"/>
    <property type="project" value="UniProtKB-SubCell"/>
</dbReference>
<evidence type="ECO:0000256" key="3">
    <source>
        <dbReference type="ARBA" id="ARBA00022692"/>
    </source>
</evidence>
<keyword evidence="4 9" id="KW-1133">Transmembrane helix</keyword>
<dbReference type="AlphaFoldDB" id="A0A8T2P4Z3"/>
<keyword evidence="6" id="KW-1015">Disulfide bond</keyword>
<dbReference type="EMBL" id="JAFBMS010000014">
    <property type="protein sequence ID" value="KAG9346880.1"/>
    <property type="molecule type" value="Genomic_DNA"/>
</dbReference>
<keyword evidence="3 9" id="KW-0812">Transmembrane</keyword>
<organism evidence="10 11">
    <name type="scientific">Albula glossodonta</name>
    <name type="common">roundjaw bonefish</name>
    <dbReference type="NCBI Taxonomy" id="121402"/>
    <lineage>
        <taxon>Eukaryota</taxon>
        <taxon>Metazoa</taxon>
        <taxon>Chordata</taxon>
        <taxon>Craniata</taxon>
        <taxon>Vertebrata</taxon>
        <taxon>Euteleostomi</taxon>
        <taxon>Actinopterygii</taxon>
        <taxon>Neopterygii</taxon>
        <taxon>Teleostei</taxon>
        <taxon>Albuliformes</taxon>
        <taxon>Albulidae</taxon>
        <taxon>Albula</taxon>
    </lineage>
</organism>
<dbReference type="PANTHER" id="PTHR19282:SF154">
    <property type="entry name" value="TETRASPANIN-33"/>
    <property type="match status" value="1"/>
</dbReference>
<dbReference type="Pfam" id="PF00335">
    <property type="entry name" value="Tetraspanin"/>
    <property type="match status" value="1"/>
</dbReference>
<reference evidence="10" key="1">
    <citation type="thesis" date="2021" institute="BYU ScholarsArchive" country="Provo, UT, USA">
        <title>Applications of and Algorithms for Genome Assembly and Genomic Analyses with an Emphasis on Marine Teleosts.</title>
        <authorList>
            <person name="Pickett B.D."/>
        </authorList>
    </citation>
    <scope>NUCLEOTIDE SEQUENCE</scope>
    <source>
        <strain evidence="10">HI-2016</strain>
    </source>
</reference>
<accession>A0A8T2P4Z3</accession>
<gene>
    <name evidence="10" type="ORF">JZ751_005807</name>
</gene>
<comment type="subcellular location">
    <subcellularLocation>
        <location evidence="1">Cell membrane</location>
        <topology evidence="1">Multi-pass membrane protein</topology>
    </subcellularLocation>
</comment>
<dbReference type="InterPro" id="IPR018499">
    <property type="entry name" value="Tetraspanin/Peripherin"/>
</dbReference>
<feature type="region of interest" description="Disordered" evidence="8">
    <location>
        <begin position="180"/>
        <end position="208"/>
    </location>
</feature>
<evidence type="ECO:0000256" key="9">
    <source>
        <dbReference type="SAM" id="Phobius"/>
    </source>
</evidence>
<evidence type="ECO:0000256" key="5">
    <source>
        <dbReference type="ARBA" id="ARBA00023136"/>
    </source>
</evidence>
<feature type="transmembrane region" description="Helical" evidence="9">
    <location>
        <begin position="141"/>
        <end position="160"/>
    </location>
</feature>
<evidence type="ECO:0000256" key="6">
    <source>
        <dbReference type="ARBA" id="ARBA00023157"/>
    </source>
</evidence>
<evidence type="ECO:0000313" key="11">
    <source>
        <dbReference type="Proteomes" id="UP000824540"/>
    </source>
</evidence>
<keyword evidence="2" id="KW-1003">Cell membrane</keyword>
<proteinExistence type="predicted"/>
<keyword evidence="11" id="KW-1185">Reference proteome</keyword>
<dbReference type="OrthoDB" id="2014092at2759"/>
<comment type="caution">
    <text evidence="10">The sequence shown here is derived from an EMBL/GenBank/DDBJ whole genome shotgun (WGS) entry which is preliminary data.</text>
</comment>
<evidence type="ECO:0000313" key="10">
    <source>
        <dbReference type="EMBL" id="KAG9346880.1"/>
    </source>
</evidence>
<keyword evidence="7" id="KW-0325">Glycoprotein</keyword>
<name>A0A8T2P4Z3_9TELE</name>
<evidence type="ECO:0000256" key="1">
    <source>
        <dbReference type="ARBA" id="ARBA00004651"/>
    </source>
</evidence>
<sequence>MITQSDWDSVMWESGQNASSKSPFHCHKALSDLGALVLQKQSSAVAGGRPVFSWQGLGGGGSRVEYEGRGLKFLSGSKHTPVCHALEAAMSYLTVDPAILLMIVGVLMFLITFCGCVGSLHGQSTTTARHYENLRLSTFSICLTIIFILQLAAGILGFVFSDKSHDSCTAACMTVVASPGPGRQRQGGQQTKDLNRRFTVESETTGES</sequence>
<feature type="transmembrane region" description="Helical" evidence="9">
    <location>
        <begin position="98"/>
        <end position="120"/>
    </location>
</feature>
<dbReference type="Proteomes" id="UP000824540">
    <property type="component" value="Unassembled WGS sequence"/>
</dbReference>
<evidence type="ECO:0000256" key="2">
    <source>
        <dbReference type="ARBA" id="ARBA00022475"/>
    </source>
</evidence>
<keyword evidence="5 9" id="KW-0472">Membrane</keyword>
<evidence type="ECO:0000256" key="8">
    <source>
        <dbReference type="SAM" id="MobiDB-lite"/>
    </source>
</evidence>
<protein>
    <submittedName>
        <fullName evidence="10">Uncharacterized protein</fullName>
    </submittedName>
</protein>
<evidence type="ECO:0000256" key="7">
    <source>
        <dbReference type="ARBA" id="ARBA00023180"/>
    </source>
</evidence>